<keyword evidence="1" id="KW-0732">Signal</keyword>
<dbReference type="RefSeq" id="WP_077921034.1">
    <property type="nucleotide sequence ID" value="NZ_SBLB01000003.1"/>
</dbReference>
<organism evidence="3 4">
    <name type="scientific">Spirosoma sordidisoli</name>
    <dbReference type="NCBI Taxonomy" id="2502893"/>
    <lineage>
        <taxon>Bacteria</taxon>
        <taxon>Pseudomonadati</taxon>
        <taxon>Bacteroidota</taxon>
        <taxon>Cytophagia</taxon>
        <taxon>Cytophagales</taxon>
        <taxon>Cytophagaceae</taxon>
        <taxon>Spirosoma</taxon>
    </lineage>
</organism>
<feature type="signal peptide" evidence="1">
    <location>
        <begin position="1"/>
        <end position="21"/>
    </location>
</feature>
<feature type="domain" description="Uncharacterized protein TP-0789" evidence="2">
    <location>
        <begin position="135"/>
        <end position="234"/>
    </location>
</feature>
<sequence>MKTTPFLASALALFATVGAFAQSVDEIVDKHIAALGGADKLKGVKTLVMEQSISVQGMDIPSKTTLVLGKASRSESTVMGNSMIQVVDGSSGWMVRPAMMGGTGDPEDMPADQLKQQMGQLDVFPLLGYKEKGTQLELVGKEKVDGKDVYHLKVTGKDGQPYDEYIDATTYMVSKIKRSMNGQMGEIMLSDYKETDGIKFPKTMEMEAGQMGTLTFTTEKVTVNGNVDEAIFKKPAK</sequence>
<name>A0A4Q2UP51_9BACT</name>
<protein>
    <submittedName>
        <fullName evidence="3">Outer membrane lipoprotein-sorting protein</fullName>
    </submittedName>
</protein>
<dbReference type="Pfam" id="PF17131">
    <property type="entry name" value="LolA_like"/>
    <property type="match status" value="1"/>
</dbReference>
<accession>A0A4Q2UP51</accession>
<keyword evidence="3" id="KW-0449">Lipoprotein</keyword>
<reference evidence="3 4" key="1">
    <citation type="submission" date="2019-01" db="EMBL/GenBank/DDBJ databases">
        <title>Spirosoma flava sp. nov., a propanil-degrading bacterium isolated from herbicide-contaminated soil.</title>
        <authorList>
            <person name="Zhang L."/>
            <person name="Jiang J.-D."/>
        </authorList>
    </citation>
    <scope>NUCLEOTIDE SEQUENCE [LARGE SCALE GENOMIC DNA]</scope>
    <source>
        <strain evidence="3 4">TY50</strain>
    </source>
</reference>
<dbReference type="InterPro" id="IPR033399">
    <property type="entry name" value="TP_0789-like"/>
</dbReference>
<dbReference type="AlphaFoldDB" id="A0A4Q2UP51"/>
<evidence type="ECO:0000259" key="2">
    <source>
        <dbReference type="Pfam" id="PF17131"/>
    </source>
</evidence>
<feature type="chain" id="PRO_5020563518" evidence="1">
    <location>
        <begin position="22"/>
        <end position="237"/>
    </location>
</feature>
<evidence type="ECO:0000313" key="3">
    <source>
        <dbReference type="EMBL" id="RYC69390.1"/>
    </source>
</evidence>
<comment type="caution">
    <text evidence="3">The sequence shown here is derived from an EMBL/GenBank/DDBJ whole genome shotgun (WGS) entry which is preliminary data.</text>
</comment>
<dbReference type="Gene3D" id="2.50.20.10">
    <property type="entry name" value="Lipoprotein localisation LolA/LolB/LppX"/>
    <property type="match status" value="1"/>
</dbReference>
<dbReference type="EMBL" id="SBLB01000003">
    <property type="protein sequence ID" value="RYC69390.1"/>
    <property type="molecule type" value="Genomic_DNA"/>
</dbReference>
<evidence type="ECO:0000256" key="1">
    <source>
        <dbReference type="SAM" id="SignalP"/>
    </source>
</evidence>
<evidence type="ECO:0000313" key="4">
    <source>
        <dbReference type="Proteomes" id="UP000290407"/>
    </source>
</evidence>
<keyword evidence="4" id="KW-1185">Reference proteome</keyword>
<dbReference type="Proteomes" id="UP000290407">
    <property type="component" value="Unassembled WGS sequence"/>
</dbReference>
<gene>
    <name evidence="3" type="ORF">EQG79_12325</name>
</gene>
<proteinExistence type="predicted"/>